<keyword evidence="3" id="KW-1185">Reference proteome</keyword>
<organism evidence="2 3">
    <name type="scientific">Streptomyces lomondensis</name>
    <dbReference type="NCBI Taxonomy" id="68229"/>
    <lineage>
        <taxon>Bacteria</taxon>
        <taxon>Bacillati</taxon>
        <taxon>Actinomycetota</taxon>
        <taxon>Actinomycetes</taxon>
        <taxon>Kitasatosporales</taxon>
        <taxon>Streptomycetaceae</taxon>
        <taxon>Streptomyces</taxon>
    </lineage>
</organism>
<dbReference type="EMBL" id="BMWC01000005">
    <property type="protein sequence ID" value="GGX06470.1"/>
    <property type="molecule type" value="Genomic_DNA"/>
</dbReference>
<dbReference type="Gene3D" id="3.40.50.300">
    <property type="entry name" value="P-loop containing nucleotide triphosphate hydrolases"/>
    <property type="match status" value="1"/>
</dbReference>
<evidence type="ECO:0000313" key="2">
    <source>
        <dbReference type="EMBL" id="GGX06470.1"/>
    </source>
</evidence>
<dbReference type="Pfam" id="PF13191">
    <property type="entry name" value="AAA_16"/>
    <property type="match status" value="1"/>
</dbReference>
<dbReference type="Proteomes" id="UP000617743">
    <property type="component" value="Unassembled WGS sequence"/>
</dbReference>
<dbReference type="RefSeq" id="WP_190051665.1">
    <property type="nucleotide sequence ID" value="NZ_BMWC01000005.1"/>
</dbReference>
<protein>
    <recommendedName>
        <fullName evidence="1">Orc1-like AAA ATPase domain-containing protein</fullName>
    </recommendedName>
</protein>
<dbReference type="InterPro" id="IPR027417">
    <property type="entry name" value="P-loop_NTPase"/>
</dbReference>
<proteinExistence type="predicted"/>
<evidence type="ECO:0000259" key="1">
    <source>
        <dbReference type="Pfam" id="PF13191"/>
    </source>
</evidence>
<reference evidence="3" key="1">
    <citation type="journal article" date="2019" name="Int. J. Syst. Evol. Microbiol.">
        <title>The Global Catalogue of Microorganisms (GCM) 10K type strain sequencing project: providing services to taxonomists for standard genome sequencing and annotation.</title>
        <authorList>
            <consortium name="The Broad Institute Genomics Platform"/>
            <consortium name="The Broad Institute Genome Sequencing Center for Infectious Disease"/>
            <person name="Wu L."/>
            <person name="Ma J."/>
        </authorList>
    </citation>
    <scope>NUCLEOTIDE SEQUENCE [LARGE SCALE GENOMIC DNA]</scope>
    <source>
        <strain evidence="3">JCM 4866</strain>
    </source>
</reference>
<evidence type="ECO:0000313" key="3">
    <source>
        <dbReference type="Proteomes" id="UP000617743"/>
    </source>
</evidence>
<feature type="domain" description="Orc1-like AAA ATPase" evidence="1">
    <location>
        <begin position="117"/>
        <end position="249"/>
    </location>
</feature>
<sequence>MLTASGDRTAAGGCFTRSLTAVLRSGDPGLGERLRCPDLRSVISGHCPAQTAVHLAFDGRRRTTSGDEGLWLAVNTSRAWQESVLTGHLAAAEIERLTAAYEPTPELGRVVGLLLTGARCVAVTGASGSGKSTLLSALARPSVAESQVPTRFLHAVLFLTPGTTPEQIVADLAGQLARRLPQLRLPPGPDGDHGRRAAAPDLFEHLLLDPLRALGPGHGPVHVAVDGLDALDPVDRDWMLSSLKHLLTDDGLGWLRFVIATELPENLPGCSATVAMTRPAGTAQPPASPEEALARAADGAGARPDIPAEVLGLPSDALRALDAAGVSSVVELVTLSGRELLLLGVPEQVVKTVADRLYDIGLSLADRTAGQVVLEVLAATGGTPLPVRLLGAAGGRLGGPARIPLLRDVLTQLGPDIHRIAPGEPHERVTLAGTRPAPSRAAHRALAESIEEAAPVAARLHGGPEQAYAEARQADHLWAARRYADAVACLATRTSRIRAHERRRWAAWHHRSAAELGEDHPVTERIRAHLTAAAPTGGV</sequence>
<dbReference type="InterPro" id="IPR041664">
    <property type="entry name" value="AAA_16"/>
</dbReference>
<accession>A0ABQ2XA83</accession>
<comment type="caution">
    <text evidence="2">The sequence shown here is derived from an EMBL/GenBank/DDBJ whole genome shotgun (WGS) entry which is preliminary data.</text>
</comment>
<name>A0ABQ2XA83_9ACTN</name>
<dbReference type="SUPFAM" id="SSF52540">
    <property type="entry name" value="P-loop containing nucleoside triphosphate hydrolases"/>
    <property type="match status" value="1"/>
</dbReference>
<gene>
    <name evidence="2" type="ORF">GCM10010383_40620</name>
</gene>